<dbReference type="OrthoDB" id="4368687at2759"/>
<gene>
    <name evidence="1" type="ORF">K490DRAFT_433</name>
</gene>
<sequence>IRHVIATCPWFDTLRNDTLTGVPRDLRTALTSPQEAKRVAKFLLRTNLLDQFR</sequence>
<dbReference type="AlphaFoldDB" id="A0A6A5YDV1"/>
<keyword evidence="2" id="KW-1185">Reference proteome</keyword>
<name>A0A6A5YDV1_9PEZI</name>
<protein>
    <submittedName>
        <fullName evidence="1">Uncharacterized protein</fullName>
    </submittedName>
</protein>
<evidence type="ECO:0000313" key="2">
    <source>
        <dbReference type="Proteomes" id="UP000799776"/>
    </source>
</evidence>
<dbReference type="EMBL" id="ML978714">
    <property type="protein sequence ID" value="KAF2089703.1"/>
    <property type="molecule type" value="Genomic_DNA"/>
</dbReference>
<reference evidence="1" key="1">
    <citation type="journal article" date="2020" name="Stud. Mycol.">
        <title>101 Dothideomycetes genomes: a test case for predicting lifestyles and emergence of pathogens.</title>
        <authorList>
            <person name="Haridas S."/>
            <person name="Albert R."/>
            <person name="Binder M."/>
            <person name="Bloem J."/>
            <person name="Labutti K."/>
            <person name="Salamov A."/>
            <person name="Andreopoulos B."/>
            <person name="Baker S."/>
            <person name="Barry K."/>
            <person name="Bills G."/>
            <person name="Bluhm B."/>
            <person name="Cannon C."/>
            <person name="Castanera R."/>
            <person name="Culley D."/>
            <person name="Daum C."/>
            <person name="Ezra D."/>
            <person name="Gonzalez J."/>
            <person name="Henrissat B."/>
            <person name="Kuo A."/>
            <person name="Liang C."/>
            <person name="Lipzen A."/>
            <person name="Lutzoni F."/>
            <person name="Magnuson J."/>
            <person name="Mondo S."/>
            <person name="Nolan M."/>
            <person name="Ohm R."/>
            <person name="Pangilinan J."/>
            <person name="Park H.-J."/>
            <person name="Ramirez L."/>
            <person name="Alfaro M."/>
            <person name="Sun H."/>
            <person name="Tritt A."/>
            <person name="Yoshinaga Y."/>
            <person name="Zwiers L.-H."/>
            <person name="Turgeon B."/>
            <person name="Goodwin S."/>
            <person name="Spatafora J."/>
            <person name="Crous P."/>
            <person name="Grigoriev I."/>
        </authorList>
    </citation>
    <scope>NUCLEOTIDE SEQUENCE</scope>
    <source>
        <strain evidence="1">CBS 121410</strain>
    </source>
</reference>
<dbReference type="Proteomes" id="UP000799776">
    <property type="component" value="Unassembled WGS sequence"/>
</dbReference>
<feature type="non-terminal residue" evidence="1">
    <location>
        <position position="1"/>
    </location>
</feature>
<feature type="non-terminal residue" evidence="1">
    <location>
        <position position="53"/>
    </location>
</feature>
<proteinExistence type="predicted"/>
<evidence type="ECO:0000313" key="1">
    <source>
        <dbReference type="EMBL" id="KAF2089703.1"/>
    </source>
</evidence>
<accession>A0A6A5YDV1</accession>
<organism evidence="1 2">
    <name type="scientific">Saccharata proteae CBS 121410</name>
    <dbReference type="NCBI Taxonomy" id="1314787"/>
    <lineage>
        <taxon>Eukaryota</taxon>
        <taxon>Fungi</taxon>
        <taxon>Dikarya</taxon>
        <taxon>Ascomycota</taxon>
        <taxon>Pezizomycotina</taxon>
        <taxon>Dothideomycetes</taxon>
        <taxon>Dothideomycetes incertae sedis</taxon>
        <taxon>Botryosphaeriales</taxon>
        <taxon>Saccharataceae</taxon>
        <taxon>Saccharata</taxon>
    </lineage>
</organism>